<feature type="compositionally biased region" description="Basic and acidic residues" evidence="1">
    <location>
        <begin position="10"/>
        <end position="21"/>
    </location>
</feature>
<gene>
    <name evidence="2" type="ORF">MUK42_37143</name>
</gene>
<keyword evidence="3" id="KW-1185">Reference proteome</keyword>
<feature type="compositionally biased region" description="Basic and acidic residues" evidence="1">
    <location>
        <begin position="93"/>
        <end position="103"/>
    </location>
</feature>
<protein>
    <submittedName>
        <fullName evidence="2">Uncharacterized protein</fullName>
    </submittedName>
</protein>
<organism evidence="2 3">
    <name type="scientific">Musa troglodytarum</name>
    <name type="common">fe'i banana</name>
    <dbReference type="NCBI Taxonomy" id="320322"/>
    <lineage>
        <taxon>Eukaryota</taxon>
        <taxon>Viridiplantae</taxon>
        <taxon>Streptophyta</taxon>
        <taxon>Embryophyta</taxon>
        <taxon>Tracheophyta</taxon>
        <taxon>Spermatophyta</taxon>
        <taxon>Magnoliopsida</taxon>
        <taxon>Liliopsida</taxon>
        <taxon>Zingiberales</taxon>
        <taxon>Musaceae</taxon>
        <taxon>Musa</taxon>
    </lineage>
</organism>
<feature type="region of interest" description="Disordered" evidence="1">
    <location>
        <begin position="1"/>
        <end position="21"/>
    </location>
</feature>
<dbReference type="EMBL" id="CP097508">
    <property type="protein sequence ID" value="URE13604.1"/>
    <property type="molecule type" value="Genomic_DNA"/>
</dbReference>
<evidence type="ECO:0000256" key="1">
    <source>
        <dbReference type="SAM" id="MobiDB-lite"/>
    </source>
</evidence>
<feature type="region of interest" description="Disordered" evidence="1">
    <location>
        <begin position="84"/>
        <end position="103"/>
    </location>
</feature>
<reference evidence="2" key="1">
    <citation type="submission" date="2022-05" db="EMBL/GenBank/DDBJ databases">
        <title>The Musa troglodytarum L. genome provides insights into the mechanism of non-climacteric behaviour and enrichment of carotenoids.</title>
        <authorList>
            <person name="Wang J."/>
        </authorList>
    </citation>
    <scope>NUCLEOTIDE SEQUENCE</scope>
    <source>
        <tissue evidence="2">Leaf</tissue>
    </source>
</reference>
<evidence type="ECO:0000313" key="3">
    <source>
        <dbReference type="Proteomes" id="UP001055439"/>
    </source>
</evidence>
<name>A0A9E7GE08_9LILI</name>
<accession>A0A9E7GE08</accession>
<dbReference type="Proteomes" id="UP001055439">
    <property type="component" value="Chromosome 6"/>
</dbReference>
<evidence type="ECO:0000313" key="2">
    <source>
        <dbReference type="EMBL" id="URE13604.1"/>
    </source>
</evidence>
<dbReference type="AlphaFoldDB" id="A0A9E7GE08"/>
<proteinExistence type="predicted"/>
<sequence length="103" mass="11408">MLIHVASRAGRVEKGREASRAERANGLLAIRFDATESDAVTSSPEKVREALLRRRRSRERVGTGRKKGFADRFTVTLTRNGWTPLDINAGDVGKQDGDENKSL</sequence>